<dbReference type="GO" id="GO:0016020">
    <property type="term" value="C:membrane"/>
    <property type="evidence" value="ECO:0007669"/>
    <property type="project" value="UniProtKB-SubCell"/>
</dbReference>
<evidence type="ECO:0000313" key="8">
    <source>
        <dbReference type="Proteomes" id="UP000834106"/>
    </source>
</evidence>
<dbReference type="PANTHER" id="PTHR47830:SF2">
    <property type="entry name" value="PROTEIN, PUTATIVE-RELATED"/>
    <property type="match status" value="1"/>
</dbReference>
<evidence type="ECO:0000256" key="1">
    <source>
        <dbReference type="ARBA" id="ARBA00004141"/>
    </source>
</evidence>
<feature type="region of interest" description="Disordered" evidence="6">
    <location>
        <begin position="1"/>
        <end position="27"/>
    </location>
</feature>
<name>A0AAD2DJ47_9LAMI</name>
<evidence type="ECO:0000256" key="2">
    <source>
        <dbReference type="ARBA" id="ARBA00006948"/>
    </source>
</evidence>
<evidence type="ECO:0000256" key="4">
    <source>
        <dbReference type="ARBA" id="ARBA00022989"/>
    </source>
</evidence>
<dbReference type="Pfam" id="PF04819">
    <property type="entry name" value="DUF716"/>
    <property type="match status" value="1"/>
</dbReference>
<gene>
    <name evidence="7" type="ORF">FPE_LOCUS3349</name>
</gene>
<comment type="subcellular location">
    <subcellularLocation>
        <location evidence="1">Membrane</location>
        <topology evidence="1">Multi-pass membrane protein</topology>
    </subcellularLocation>
</comment>
<evidence type="ECO:0000256" key="6">
    <source>
        <dbReference type="SAM" id="MobiDB-lite"/>
    </source>
</evidence>
<keyword evidence="3" id="KW-0812">Transmembrane</keyword>
<protein>
    <submittedName>
        <fullName evidence="7">Uncharacterized protein</fullName>
    </submittedName>
</protein>
<sequence>MGEEEDEVVAGDGSGAINVRRGWDNGDGRGFQGRNGVRVFAVDMVGVECVRPLAFFVEFLFSSGLVLKGPWVLQVGISLYTDAFGLKGCAKISRVAPMKGESNVQWRID</sequence>
<proteinExistence type="inferred from homology"/>
<keyword evidence="8" id="KW-1185">Reference proteome</keyword>
<dbReference type="Proteomes" id="UP000834106">
    <property type="component" value="Chromosome 2"/>
</dbReference>
<dbReference type="AlphaFoldDB" id="A0AAD2DJ47"/>
<keyword evidence="4" id="KW-1133">Transmembrane helix</keyword>
<dbReference type="PANTHER" id="PTHR47830">
    <property type="entry name" value="OS11G0534100 PROTEIN"/>
    <property type="match status" value="1"/>
</dbReference>
<dbReference type="InterPro" id="IPR006904">
    <property type="entry name" value="DUF716"/>
</dbReference>
<evidence type="ECO:0000256" key="5">
    <source>
        <dbReference type="ARBA" id="ARBA00023136"/>
    </source>
</evidence>
<evidence type="ECO:0000313" key="7">
    <source>
        <dbReference type="EMBL" id="CAI9755919.1"/>
    </source>
</evidence>
<comment type="similarity">
    <text evidence="2">Belongs to the TMEM45 family.</text>
</comment>
<reference evidence="7" key="1">
    <citation type="submission" date="2023-05" db="EMBL/GenBank/DDBJ databases">
        <authorList>
            <person name="Huff M."/>
        </authorList>
    </citation>
    <scope>NUCLEOTIDE SEQUENCE</scope>
</reference>
<organism evidence="7 8">
    <name type="scientific">Fraxinus pennsylvanica</name>
    <dbReference type="NCBI Taxonomy" id="56036"/>
    <lineage>
        <taxon>Eukaryota</taxon>
        <taxon>Viridiplantae</taxon>
        <taxon>Streptophyta</taxon>
        <taxon>Embryophyta</taxon>
        <taxon>Tracheophyta</taxon>
        <taxon>Spermatophyta</taxon>
        <taxon>Magnoliopsida</taxon>
        <taxon>eudicotyledons</taxon>
        <taxon>Gunneridae</taxon>
        <taxon>Pentapetalae</taxon>
        <taxon>asterids</taxon>
        <taxon>lamiids</taxon>
        <taxon>Lamiales</taxon>
        <taxon>Oleaceae</taxon>
        <taxon>Oleeae</taxon>
        <taxon>Fraxinus</taxon>
    </lineage>
</organism>
<evidence type="ECO:0000256" key="3">
    <source>
        <dbReference type="ARBA" id="ARBA00022692"/>
    </source>
</evidence>
<keyword evidence="5" id="KW-0472">Membrane</keyword>
<dbReference type="EMBL" id="OU503037">
    <property type="protein sequence ID" value="CAI9755919.1"/>
    <property type="molecule type" value="Genomic_DNA"/>
</dbReference>
<accession>A0AAD2DJ47</accession>